<name>A0AAD5JL81_ACENE</name>
<dbReference type="AlphaFoldDB" id="A0AAD5JL81"/>
<reference evidence="1" key="1">
    <citation type="journal article" date="2022" name="Plant J.">
        <title>Strategies of tolerance reflected in two North American maple genomes.</title>
        <authorList>
            <person name="McEvoy S.L."/>
            <person name="Sezen U.U."/>
            <person name="Trouern-Trend A."/>
            <person name="McMahon S.M."/>
            <person name="Schaberg P.G."/>
            <person name="Yang J."/>
            <person name="Wegrzyn J.L."/>
            <person name="Swenson N.G."/>
        </authorList>
    </citation>
    <scope>NUCLEOTIDE SEQUENCE</scope>
    <source>
        <strain evidence="1">91603</strain>
    </source>
</reference>
<protein>
    <submittedName>
        <fullName evidence="1">Uncharacterized protein</fullName>
    </submittedName>
</protein>
<dbReference type="Proteomes" id="UP001064489">
    <property type="component" value="Chromosome 1"/>
</dbReference>
<evidence type="ECO:0000313" key="1">
    <source>
        <dbReference type="EMBL" id="KAI9195256.1"/>
    </source>
</evidence>
<dbReference type="PANTHER" id="PTHR33604">
    <property type="entry name" value="OSJNBA0004B13.7 PROTEIN"/>
    <property type="match status" value="1"/>
</dbReference>
<organism evidence="1 2">
    <name type="scientific">Acer negundo</name>
    <name type="common">Box elder</name>
    <dbReference type="NCBI Taxonomy" id="4023"/>
    <lineage>
        <taxon>Eukaryota</taxon>
        <taxon>Viridiplantae</taxon>
        <taxon>Streptophyta</taxon>
        <taxon>Embryophyta</taxon>
        <taxon>Tracheophyta</taxon>
        <taxon>Spermatophyta</taxon>
        <taxon>Magnoliopsida</taxon>
        <taxon>eudicotyledons</taxon>
        <taxon>Gunneridae</taxon>
        <taxon>Pentapetalae</taxon>
        <taxon>rosids</taxon>
        <taxon>malvids</taxon>
        <taxon>Sapindales</taxon>
        <taxon>Sapindaceae</taxon>
        <taxon>Hippocastanoideae</taxon>
        <taxon>Acereae</taxon>
        <taxon>Acer</taxon>
    </lineage>
</organism>
<evidence type="ECO:0000313" key="2">
    <source>
        <dbReference type="Proteomes" id="UP001064489"/>
    </source>
</evidence>
<gene>
    <name evidence="1" type="ORF">LWI28_013268</name>
</gene>
<proteinExistence type="predicted"/>
<dbReference type="EMBL" id="JAJSOW010000003">
    <property type="protein sequence ID" value="KAI9195256.1"/>
    <property type="molecule type" value="Genomic_DNA"/>
</dbReference>
<sequence>MHVFLYQIVGTWGQLLFPKPWKEFRSWYDEHKAKGIKPYLDGMVTNGWYKKTGERIWTPCFIKFILFCGYFNIYTNFPNERVLSVSYRIAGVNYGKTAGPDAQLLDENSLYYNFLKMQPLSNLKSYDFCFREVFPGKVVWNADELSSIFPSLQKQETILLVSLFGLSEAVIRNLLCHLRG</sequence>
<accession>A0AAD5JL81</accession>
<keyword evidence="2" id="KW-1185">Reference proteome</keyword>
<dbReference type="PANTHER" id="PTHR33604:SF3">
    <property type="entry name" value="OSJNBA0004B13.7 PROTEIN"/>
    <property type="match status" value="1"/>
</dbReference>
<comment type="caution">
    <text evidence="1">The sequence shown here is derived from an EMBL/GenBank/DDBJ whole genome shotgun (WGS) entry which is preliminary data.</text>
</comment>
<reference evidence="1" key="2">
    <citation type="submission" date="2023-02" db="EMBL/GenBank/DDBJ databases">
        <authorList>
            <person name="Swenson N.G."/>
            <person name="Wegrzyn J.L."/>
            <person name="Mcevoy S.L."/>
        </authorList>
    </citation>
    <scope>NUCLEOTIDE SEQUENCE</scope>
    <source>
        <strain evidence="1">91603</strain>
        <tissue evidence="1">Leaf</tissue>
    </source>
</reference>